<feature type="transmembrane region" description="Helical" evidence="6">
    <location>
        <begin position="297"/>
        <end position="323"/>
    </location>
</feature>
<feature type="domain" description="DUF4131" evidence="8">
    <location>
        <begin position="82"/>
        <end position="233"/>
    </location>
</feature>
<feature type="transmembrane region" description="Helical" evidence="6">
    <location>
        <begin position="437"/>
        <end position="463"/>
    </location>
</feature>
<dbReference type="Pfam" id="PF13567">
    <property type="entry name" value="DUF4131"/>
    <property type="match status" value="1"/>
</dbReference>
<dbReference type="Pfam" id="PF03772">
    <property type="entry name" value="Competence"/>
    <property type="match status" value="1"/>
</dbReference>
<dbReference type="Proteomes" id="UP000196655">
    <property type="component" value="Unassembled WGS sequence"/>
</dbReference>
<dbReference type="InterPro" id="IPR025405">
    <property type="entry name" value="DUF4131"/>
</dbReference>
<feature type="transmembrane region" description="Helical" evidence="6">
    <location>
        <begin position="59"/>
        <end position="77"/>
    </location>
</feature>
<feature type="transmembrane region" description="Helical" evidence="6">
    <location>
        <begin position="475"/>
        <end position="497"/>
    </location>
</feature>
<feature type="transmembrane region" description="Helical" evidence="6">
    <location>
        <begin position="335"/>
        <end position="356"/>
    </location>
</feature>
<keyword evidence="5 6" id="KW-0472">Membrane</keyword>
<feature type="transmembrane region" description="Helical" evidence="6">
    <location>
        <begin position="517"/>
        <end position="550"/>
    </location>
</feature>
<evidence type="ECO:0000256" key="6">
    <source>
        <dbReference type="SAM" id="Phobius"/>
    </source>
</evidence>
<accession>A0A211ZI45</accession>
<organism evidence="9 10">
    <name type="scientific">Inquilinus limosus</name>
    <dbReference type="NCBI Taxonomy" id="171674"/>
    <lineage>
        <taxon>Bacteria</taxon>
        <taxon>Pseudomonadati</taxon>
        <taxon>Pseudomonadota</taxon>
        <taxon>Alphaproteobacteria</taxon>
        <taxon>Rhodospirillales</taxon>
        <taxon>Rhodospirillaceae</taxon>
        <taxon>Inquilinus</taxon>
    </lineage>
</organism>
<keyword evidence="3 6" id="KW-0812">Transmembrane</keyword>
<evidence type="ECO:0008006" key="11">
    <source>
        <dbReference type="Google" id="ProtNLM"/>
    </source>
</evidence>
<dbReference type="PANTHER" id="PTHR30619">
    <property type="entry name" value="DNA INTERNALIZATION/COMPETENCE PROTEIN COMEC/REC2"/>
    <property type="match status" value="1"/>
</dbReference>
<evidence type="ECO:0000259" key="8">
    <source>
        <dbReference type="Pfam" id="PF13567"/>
    </source>
</evidence>
<evidence type="ECO:0000313" key="10">
    <source>
        <dbReference type="Proteomes" id="UP000196655"/>
    </source>
</evidence>
<feature type="transmembrane region" description="Helical" evidence="6">
    <location>
        <begin position="83"/>
        <end position="100"/>
    </location>
</feature>
<name>A0A211ZI45_9PROT</name>
<feature type="transmembrane region" description="Helical" evidence="6">
    <location>
        <begin position="107"/>
        <end position="125"/>
    </location>
</feature>
<dbReference type="STRING" id="1122125.GCA_000423185_04177"/>
<gene>
    <name evidence="9" type="ORF">BWR60_22050</name>
</gene>
<evidence type="ECO:0000313" key="9">
    <source>
        <dbReference type="EMBL" id="OWJ64948.1"/>
    </source>
</evidence>
<dbReference type="PANTHER" id="PTHR30619:SF1">
    <property type="entry name" value="RECOMBINATION PROTEIN 2"/>
    <property type="match status" value="1"/>
</dbReference>
<dbReference type="InterPro" id="IPR052159">
    <property type="entry name" value="Competence_DNA_uptake"/>
</dbReference>
<feature type="transmembrane region" description="Helical" evidence="6">
    <location>
        <begin position="376"/>
        <end position="394"/>
    </location>
</feature>
<evidence type="ECO:0000256" key="5">
    <source>
        <dbReference type="ARBA" id="ARBA00023136"/>
    </source>
</evidence>
<protein>
    <recommendedName>
        <fullName evidence="11">ComEC/Rec2-related protein domain-containing protein</fullName>
    </recommendedName>
</protein>
<dbReference type="OrthoDB" id="9790149at2"/>
<dbReference type="GO" id="GO:0005886">
    <property type="term" value="C:plasma membrane"/>
    <property type="evidence" value="ECO:0007669"/>
    <property type="project" value="UniProtKB-SubCell"/>
</dbReference>
<dbReference type="NCBIfam" id="TIGR00360">
    <property type="entry name" value="ComEC_N-term"/>
    <property type="match status" value="1"/>
</dbReference>
<keyword evidence="2" id="KW-1003">Cell membrane</keyword>
<dbReference type="AlphaFoldDB" id="A0A211ZI45"/>
<evidence type="ECO:0000256" key="1">
    <source>
        <dbReference type="ARBA" id="ARBA00004651"/>
    </source>
</evidence>
<proteinExistence type="predicted"/>
<comment type="caution">
    <text evidence="9">The sequence shown here is derived from an EMBL/GenBank/DDBJ whole genome shotgun (WGS) entry which is preliminary data.</text>
</comment>
<evidence type="ECO:0000256" key="3">
    <source>
        <dbReference type="ARBA" id="ARBA00022692"/>
    </source>
</evidence>
<evidence type="ECO:0000259" key="7">
    <source>
        <dbReference type="Pfam" id="PF03772"/>
    </source>
</evidence>
<keyword evidence="10" id="KW-1185">Reference proteome</keyword>
<dbReference type="EMBL" id="NHON01000046">
    <property type="protein sequence ID" value="OWJ64948.1"/>
    <property type="molecule type" value="Genomic_DNA"/>
</dbReference>
<comment type="subcellular location">
    <subcellularLocation>
        <location evidence="1">Cell membrane</location>
        <topology evidence="1">Multi-pass membrane protein</topology>
    </subcellularLocation>
</comment>
<dbReference type="InterPro" id="IPR004477">
    <property type="entry name" value="ComEC_N"/>
</dbReference>
<keyword evidence="4 6" id="KW-1133">Transmembrane helix</keyword>
<evidence type="ECO:0000256" key="2">
    <source>
        <dbReference type="ARBA" id="ARBA00022475"/>
    </source>
</evidence>
<reference evidence="10" key="1">
    <citation type="submission" date="2017-05" db="EMBL/GenBank/DDBJ databases">
        <authorList>
            <person name="Macchi M."/>
            <person name="Festa S."/>
            <person name="Coppotelli B.M."/>
            <person name="Morelli I.S."/>
        </authorList>
    </citation>
    <scope>NUCLEOTIDE SEQUENCE [LARGE SCALE GENOMIC DNA]</scope>
    <source>
        <strain evidence="10">I</strain>
    </source>
</reference>
<evidence type="ECO:0000256" key="4">
    <source>
        <dbReference type="ARBA" id="ARBA00022989"/>
    </source>
</evidence>
<sequence length="733" mass="76510">MREVHSIGLRAMANAGASVGVPKSVRASLRRAGTAGWAVAWPGWGEAAEAVSGGIRRRLVLLVPCCLGVGIGVYFGLPSEPPLAAGLIAAGLAGLLVTLLHRRPRVVSFAVLLLAVALGFLATELRTRMVASPLLDRERWGTVTGTVETVDLLPDGMRVILGDLTMEGLAPEATPAAVRLRLIRSDAVPSAGDRIRVRAALAPVAGPAYPGGFDFRRQLFFQGIGGTGFAMGKAERLETVDSAPSSLARLQDAIAARVRAQVSGDAAAIAVAFLTGERAGISDSANQAMRDSGLSHLLSISGIHISLVAILLLGTVRFGLALIEPVALRRPIKKWAAGIALLGIVVYTILVGASVPTVRSTVMTGVVLLAVMADRVAISMRLVALAAAGILLVAPEALPGPSFQMSFGAVIALIAAYEALRPHLSRWHAGGGPLRRVLLYLGGIVLTTVVATAATTPFAVYHFQRFAPLAVAANLMAIPLTSILIMPAVLLAYPAMLLGLDGWVLPLLGWGNEAMLWVAYTVSSWPMAAFTVPAMPAWGLIAGSIGGLWLCLASGRIRLLGLLALPVLVLASLTTSPRQILVDAAGQAVAVRTPDGSLAFSPGSRRFTREIWLRAEATASEGAPWPQQGMAAGGLLGCDPRGCLYRFGGTTVAFTRSGEGFDDDCAGADMVITGLVAPRWCRPRLGVWDRFDLRRAGGIAVDLSGPEPTVDTVAEAVGDRPWALVPFRAAAPN</sequence>
<feature type="transmembrane region" description="Helical" evidence="6">
    <location>
        <begin position="557"/>
        <end position="574"/>
    </location>
</feature>
<feature type="domain" description="ComEC/Rec2-related protein" evidence="7">
    <location>
        <begin position="274"/>
        <end position="553"/>
    </location>
</feature>